<evidence type="ECO:0000256" key="1">
    <source>
        <dbReference type="ARBA" id="ARBA00022737"/>
    </source>
</evidence>
<keyword evidence="3" id="KW-0472">Membrane</keyword>
<keyword evidence="1" id="KW-0677">Repeat</keyword>
<feature type="transmembrane region" description="Helical" evidence="3">
    <location>
        <begin position="195"/>
        <end position="214"/>
    </location>
</feature>
<dbReference type="PANTHER" id="PTHR44227">
    <property type="match status" value="1"/>
</dbReference>
<feature type="transmembrane region" description="Helical" evidence="3">
    <location>
        <begin position="336"/>
        <end position="355"/>
    </location>
</feature>
<evidence type="ECO:0000313" key="4">
    <source>
        <dbReference type="EMBL" id="MFC4528477.1"/>
    </source>
</evidence>
<dbReference type="InterPro" id="IPR052346">
    <property type="entry name" value="O-mannosyl-transferase_TMTC"/>
</dbReference>
<feature type="transmembrane region" description="Helical" evidence="3">
    <location>
        <begin position="257"/>
        <end position="277"/>
    </location>
</feature>
<comment type="caution">
    <text evidence="4">The sequence shown here is derived from an EMBL/GenBank/DDBJ whole genome shotgun (WGS) entry which is preliminary data.</text>
</comment>
<sequence>MLALVLLVTTLVYWPGLHGGWLFDDYPNIVDNRGVQPDHASVSSLISAALSSPSSELKRPIASLSFAANFLLSGLDPFWMKLTNLLIHLINGVLVFTLVRALLQCAGRASRVESPRLKGLSRDPPAERGCAEPSSRSTILALSITAAWLLLPINLTAILYVVQRMESLANLFVLIGLIGYVHGRRRMLRGTDSQRLSRGFLLCLASLTLPTAIGTMAKETAVMLPLYAVLVEWYLFDFRSCASDPASGPSGMRDYRIVTLFLVTLVLPMLIGLGYLFPSLLQPKAWSTRDFTMPTRLLSEARVVIDYIHWTIIPTPRGLSFYHDDFDVSAGLLTPWTTIASMACLIALIVTAIWLRRRHPVPALGISLFFASHLLTGTILPLELIYEHRNYFASLGVLLAVVPILMPRSILPLGPKATVAGGPDATAPGHLVARIRHRFYLIPLLLLMAWWTWLTAMTAYAWADPLRLARELATRAPESPRAQYELGRTYIIYSDYDSKSLFTHLAYAPLERAANLPKSSILPQQALIFMNARMHLPIKDIWWVTMIAKLKSEKPGVQDESSLIALMHCMRDGQCDLPRDRMAAAFEAAMSHDSPSARLMAAYGDYAWNILGNKSLGESLMAAAVAAEPKEPAYRITWIRMLVAMNRKVEAESQLARLRQLNVAGRLQVDVIELQELIDLH</sequence>
<evidence type="ECO:0000256" key="3">
    <source>
        <dbReference type="SAM" id="Phobius"/>
    </source>
</evidence>
<feature type="transmembrane region" description="Helical" evidence="3">
    <location>
        <begin position="388"/>
        <end position="406"/>
    </location>
</feature>
<keyword evidence="3" id="KW-1133">Transmembrane helix</keyword>
<dbReference type="Proteomes" id="UP001595961">
    <property type="component" value="Unassembled WGS sequence"/>
</dbReference>
<feature type="transmembrane region" description="Helical" evidence="3">
    <location>
        <begin position="167"/>
        <end position="183"/>
    </location>
</feature>
<feature type="transmembrane region" description="Helical" evidence="3">
    <location>
        <begin position="362"/>
        <end position="382"/>
    </location>
</feature>
<evidence type="ECO:0000256" key="2">
    <source>
        <dbReference type="ARBA" id="ARBA00022803"/>
    </source>
</evidence>
<proteinExistence type="predicted"/>
<dbReference type="PANTHER" id="PTHR44227:SF3">
    <property type="entry name" value="PROTEIN O-MANNOSYL-TRANSFERASE TMTC4"/>
    <property type="match status" value="1"/>
</dbReference>
<protein>
    <recommendedName>
        <fullName evidence="6">Tetratricopeptide repeat protein</fullName>
    </recommendedName>
</protein>
<evidence type="ECO:0008006" key="6">
    <source>
        <dbReference type="Google" id="ProtNLM"/>
    </source>
</evidence>
<keyword evidence="3" id="KW-0812">Transmembrane</keyword>
<feature type="transmembrane region" description="Helical" evidence="3">
    <location>
        <begin position="220"/>
        <end position="236"/>
    </location>
</feature>
<feature type="transmembrane region" description="Helical" evidence="3">
    <location>
        <begin position="85"/>
        <end position="103"/>
    </location>
</feature>
<dbReference type="EMBL" id="JBHSGA010000020">
    <property type="protein sequence ID" value="MFC4528477.1"/>
    <property type="molecule type" value="Genomic_DNA"/>
</dbReference>
<gene>
    <name evidence="4" type="ORF">ACFO5W_17675</name>
</gene>
<name>A0ABV9C700_9GAMM</name>
<keyword evidence="5" id="KW-1185">Reference proteome</keyword>
<dbReference type="RefSeq" id="WP_266148193.1">
    <property type="nucleotide sequence ID" value="NZ_CP064028.1"/>
</dbReference>
<feature type="transmembrane region" description="Helical" evidence="3">
    <location>
        <begin position="138"/>
        <end position="161"/>
    </location>
</feature>
<keyword evidence="2" id="KW-0802">TPR repeat</keyword>
<accession>A0ABV9C700</accession>
<evidence type="ECO:0000313" key="5">
    <source>
        <dbReference type="Proteomes" id="UP001595961"/>
    </source>
</evidence>
<organism evidence="4 5">
    <name type="scientific">Dyella halodurans</name>
    <dbReference type="NCBI Taxonomy" id="1920171"/>
    <lineage>
        <taxon>Bacteria</taxon>
        <taxon>Pseudomonadati</taxon>
        <taxon>Pseudomonadota</taxon>
        <taxon>Gammaproteobacteria</taxon>
        <taxon>Lysobacterales</taxon>
        <taxon>Rhodanobacteraceae</taxon>
        <taxon>Dyella</taxon>
    </lineage>
</organism>
<reference evidence="5" key="1">
    <citation type="journal article" date="2019" name="Int. J. Syst. Evol. Microbiol.">
        <title>The Global Catalogue of Microorganisms (GCM) 10K type strain sequencing project: providing services to taxonomists for standard genome sequencing and annotation.</title>
        <authorList>
            <consortium name="The Broad Institute Genomics Platform"/>
            <consortium name="The Broad Institute Genome Sequencing Center for Infectious Disease"/>
            <person name="Wu L."/>
            <person name="Ma J."/>
        </authorList>
    </citation>
    <scope>NUCLEOTIDE SEQUENCE [LARGE SCALE GENOMIC DNA]</scope>
    <source>
        <strain evidence="5">CCM 4481</strain>
    </source>
</reference>
<feature type="transmembrane region" description="Helical" evidence="3">
    <location>
        <begin position="439"/>
        <end position="463"/>
    </location>
</feature>